<evidence type="ECO:0000259" key="4">
    <source>
        <dbReference type="PROSITE" id="PS50043"/>
    </source>
</evidence>
<dbReference type="SMART" id="SM00421">
    <property type="entry name" value="HTH_LUXR"/>
    <property type="match status" value="1"/>
</dbReference>
<feature type="domain" description="Response regulatory" evidence="5">
    <location>
        <begin position="6"/>
        <end position="122"/>
    </location>
</feature>
<keyword evidence="7" id="KW-1185">Reference proteome</keyword>
<dbReference type="CDD" id="cd17535">
    <property type="entry name" value="REC_NarL-like"/>
    <property type="match status" value="1"/>
</dbReference>
<dbReference type="InterPro" id="IPR000792">
    <property type="entry name" value="Tscrpt_reg_LuxR_C"/>
</dbReference>
<evidence type="ECO:0000259" key="5">
    <source>
        <dbReference type="PROSITE" id="PS50110"/>
    </source>
</evidence>
<dbReference type="InterPro" id="IPR001789">
    <property type="entry name" value="Sig_transdc_resp-reg_receiver"/>
</dbReference>
<dbReference type="PANTHER" id="PTHR45566">
    <property type="entry name" value="HTH-TYPE TRANSCRIPTIONAL REGULATOR YHJB-RELATED"/>
    <property type="match status" value="1"/>
</dbReference>
<dbReference type="SUPFAM" id="SSF46894">
    <property type="entry name" value="C-terminal effector domain of the bipartite response regulators"/>
    <property type="match status" value="1"/>
</dbReference>
<dbReference type="Proteomes" id="UP001215827">
    <property type="component" value="Chromosome"/>
</dbReference>
<reference evidence="6 7" key="1">
    <citation type="submission" date="2023-03" db="EMBL/GenBank/DDBJ databases">
        <title>Altererythrobacter sp. CAU 1644 isolated from sand.</title>
        <authorList>
            <person name="Kim W."/>
        </authorList>
    </citation>
    <scope>NUCLEOTIDE SEQUENCE [LARGE SCALE GENOMIC DNA]</scope>
    <source>
        <strain evidence="6 7">CAU 1644</strain>
    </source>
</reference>
<evidence type="ECO:0000256" key="3">
    <source>
        <dbReference type="PROSITE-ProRule" id="PRU00169"/>
    </source>
</evidence>
<dbReference type="SUPFAM" id="SSF52172">
    <property type="entry name" value="CheY-like"/>
    <property type="match status" value="1"/>
</dbReference>
<evidence type="ECO:0000256" key="1">
    <source>
        <dbReference type="ARBA" id="ARBA00022553"/>
    </source>
</evidence>
<dbReference type="EMBL" id="CP121106">
    <property type="protein sequence ID" value="WFL76159.1"/>
    <property type="molecule type" value="Genomic_DNA"/>
</dbReference>
<dbReference type="Pfam" id="PF00196">
    <property type="entry name" value="GerE"/>
    <property type="match status" value="1"/>
</dbReference>
<feature type="modified residue" description="4-aspartylphosphate" evidence="3">
    <location>
        <position position="57"/>
    </location>
</feature>
<dbReference type="InterPro" id="IPR016032">
    <property type="entry name" value="Sig_transdc_resp-reg_C-effctor"/>
</dbReference>
<organism evidence="6 7">
    <name type="scientific">Altererythrobacter arenosus</name>
    <dbReference type="NCBI Taxonomy" id="3032592"/>
    <lineage>
        <taxon>Bacteria</taxon>
        <taxon>Pseudomonadati</taxon>
        <taxon>Pseudomonadota</taxon>
        <taxon>Alphaproteobacteria</taxon>
        <taxon>Sphingomonadales</taxon>
        <taxon>Erythrobacteraceae</taxon>
        <taxon>Altererythrobacter</taxon>
    </lineage>
</organism>
<evidence type="ECO:0000313" key="7">
    <source>
        <dbReference type="Proteomes" id="UP001215827"/>
    </source>
</evidence>
<feature type="domain" description="HTH luxR-type" evidence="4">
    <location>
        <begin position="143"/>
        <end position="208"/>
    </location>
</feature>
<dbReference type="RefSeq" id="WP_278014925.1">
    <property type="nucleotide sequence ID" value="NZ_CP121106.1"/>
</dbReference>
<name>A0ABY8FVV9_9SPHN</name>
<dbReference type="PANTHER" id="PTHR45566:SF1">
    <property type="entry name" value="HTH-TYPE TRANSCRIPTIONAL REGULATOR YHJB-RELATED"/>
    <property type="match status" value="1"/>
</dbReference>
<dbReference type="SMART" id="SM00448">
    <property type="entry name" value="REC"/>
    <property type="match status" value="1"/>
</dbReference>
<dbReference type="PRINTS" id="PR00038">
    <property type="entry name" value="HTHLUXR"/>
</dbReference>
<gene>
    <name evidence="6" type="ORF">P7228_09110</name>
</gene>
<dbReference type="InterPro" id="IPR051015">
    <property type="entry name" value="EvgA-like"/>
</dbReference>
<dbReference type="Gene3D" id="3.40.50.2300">
    <property type="match status" value="1"/>
</dbReference>
<dbReference type="PROSITE" id="PS50043">
    <property type="entry name" value="HTH_LUXR_2"/>
    <property type="match status" value="1"/>
</dbReference>
<dbReference type="Pfam" id="PF00072">
    <property type="entry name" value="Response_reg"/>
    <property type="match status" value="1"/>
</dbReference>
<proteinExistence type="predicted"/>
<keyword evidence="2" id="KW-0238">DNA-binding</keyword>
<evidence type="ECO:0000313" key="6">
    <source>
        <dbReference type="EMBL" id="WFL76159.1"/>
    </source>
</evidence>
<evidence type="ECO:0000256" key="2">
    <source>
        <dbReference type="ARBA" id="ARBA00023125"/>
    </source>
</evidence>
<keyword evidence="1 3" id="KW-0597">Phosphoprotein</keyword>
<accession>A0ABY8FVV9</accession>
<dbReference type="CDD" id="cd06170">
    <property type="entry name" value="LuxR_C_like"/>
    <property type="match status" value="1"/>
</dbReference>
<dbReference type="InterPro" id="IPR058245">
    <property type="entry name" value="NreC/VraR/RcsB-like_REC"/>
</dbReference>
<dbReference type="PROSITE" id="PS50110">
    <property type="entry name" value="RESPONSE_REGULATORY"/>
    <property type="match status" value="1"/>
</dbReference>
<protein>
    <submittedName>
        <fullName evidence="6">Response regulator transcription factor</fullName>
    </submittedName>
</protein>
<sequence>MAAKNRILIVDDHPICIDALEIAAHQAARDLVADHAATKAQMVARLRTVTYDAVFLDLALPDATGIAALQAARQTQPDTSIAIVSSSLDAPLVRDAMAAGAKAYLPKSLSLKELASAIAVVLHGGIYFPDHVLASLAPAVRNGTEASAKLSRMQLRVLEAAASGNSNKGISDELGIAVPTVKSHLSEIFRILEVSNRNEAILAFQRLQ</sequence>
<dbReference type="InterPro" id="IPR011006">
    <property type="entry name" value="CheY-like_superfamily"/>
</dbReference>